<feature type="region of interest" description="Disordered" evidence="1">
    <location>
        <begin position="53"/>
        <end position="80"/>
    </location>
</feature>
<evidence type="ECO:0000313" key="2">
    <source>
        <dbReference type="EMBL" id="OXC74287.1"/>
    </source>
</evidence>
<dbReference type="Proteomes" id="UP000214720">
    <property type="component" value="Unassembled WGS sequence"/>
</dbReference>
<feature type="compositionally biased region" description="Basic and acidic residues" evidence="1">
    <location>
        <begin position="71"/>
        <end position="80"/>
    </location>
</feature>
<name>A0A226WU41_CABSO</name>
<evidence type="ECO:0000313" key="3">
    <source>
        <dbReference type="Proteomes" id="UP000214720"/>
    </source>
</evidence>
<gene>
    <name evidence="2" type="ORF">BSU04_32550</name>
</gene>
<dbReference type="EMBL" id="MTHB01000223">
    <property type="protein sequence ID" value="OXC74287.1"/>
    <property type="molecule type" value="Genomic_DNA"/>
</dbReference>
<accession>A0A226WU41</accession>
<dbReference type="AlphaFoldDB" id="A0A226WU41"/>
<sequence>MLGRGILCGQAGSQLAIVMPAKLRGAKAFPICRCAHFAEHLIKSILQTASRRRPSLDTQQCRGPGPWTGETVERSRPAGG</sequence>
<proteinExistence type="predicted"/>
<evidence type="ECO:0000256" key="1">
    <source>
        <dbReference type="SAM" id="MobiDB-lite"/>
    </source>
</evidence>
<reference evidence="3" key="1">
    <citation type="submission" date="2017-01" db="EMBL/GenBank/DDBJ databases">
        <title>Genome Analysis of Deinococcus marmoris KOPRI26562.</title>
        <authorList>
            <person name="Kim J.H."/>
            <person name="Oh H.-M."/>
        </authorList>
    </citation>
    <scope>NUCLEOTIDE SEQUENCE [LARGE SCALE GENOMIC DNA]</scope>
    <source>
        <strain evidence="3">PAMC 26633</strain>
    </source>
</reference>
<comment type="caution">
    <text evidence="2">The sequence shown here is derived from an EMBL/GenBank/DDBJ whole genome shotgun (WGS) entry which is preliminary data.</text>
</comment>
<organism evidence="2 3">
    <name type="scientific">Caballeronia sordidicola</name>
    <name type="common">Burkholderia sordidicola</name>
    <dbReference type="NCBI Taxonomy" id="196367"/>
    <lineage>
        <taxon>Bacteria</taxon>
        <taxon>Pseudomonadati</taxon>
        <taxon>Pseudomonadota</taxon>
        <taxon>Betaproteobacteria</taxon>
        <taxon>Burkholderiales</taxon>
        <taxon>Burkholderiaceae</taxon>
        <taxon>Caballeronia</taxon>
    </lineage>
</organism>
<protein>
    <submittedName>
        <fullName evidence="2">Uncharacterized protein</fullName>
    </submittedName>
</protein>